<evidence type="ECO:0000256" key="6">
    <source>
        <dbReference type="ARBA" id="ARBA00022967"/>
    </source>
</evidence>
<comment type="function">
    <text evidence="1 10">Part of cytochrome c oxidase, its function is unknown.</text>
</comment>
<dbReference type="PIRSF" id="PIRSF017385">
    <property type="entry name" value="CtaF"/>
    <property type="match status" value="1"/>
</dbReference>
<dbReference type="GO" id="GO:0004129">
    <property type="term" value="F:cytochrome-c oxidase activity"/>
    <property type="evidence" value="ECO:0007669"/>
    <property type="project" value="UniProtKB-EC"/>
</dbReference>
<keyword evidence="5 11" id="KW-0812">Transmembrane</keyword>
<evidence type="ECO:0000256" key="10">
    <source>
        <dbReference type="PIRNR" id="PIRNR017385"/>
    </source>
</evidence>
<evidence type="ECO:0000256" key="9">
    <source>
        <dbReference type="ARBA" id="ARBA00047816"/>
    </source>
</evidence>
<evidence type="ECO:0000256" key="2">
    <source>
        <dbReference type="ARBA" id="ARBA00004651"/>
    </source>
</evidence>
<protein>
    <recommendedName>
        <fullName evidence="10">Cytochrome c oxidase polypeptide 4</fullName>
        <ecNumber evidence="10">7.1.1.9</ecNumber>
    </recommendedName>
    <alternativeName>
        <fullName evidence="10">Cytochrome aa3 subunit 4</fullName>
    </alternativeName>
    <alternativeName>
        <fullName evidence="10">Cytochrome c oxidase polypeptide IV</fullName>
    </alternativeName>
</protein>
<dbReference type="EMBL" id="QREH01000001">
    <property type="protein sequence ID" value="REE03147.1"/>
    <property type="molecule type" value="Genomic_DNA"/>
</dbReference>
<comment type="subcellular location">
    <subcellularLocation>
        <location evidence="2">Cell membrane</location>
        <topology evidence="2">Multi-pass membrane protein</topology>
    </subcellularLocation>
</comment>
<comment type="similarity">
    <text evidence="3 10">Belongs to the cytochrome c oxidase bacterial subunit CtaF family.</text>
</comment>
<name>A0A3D9LCH1_9MICC</name>
<evidence type="ECO:0000256" key="7">
    <source>
        <dbReference type="ARBA" id="ARBA00022989"/>
    </source>
</evidence>
<comment type="caution">
    <text evidence="12">The sequence shown here is derived from an EMBL/GenBank/DDBJ whole genome shotgun (WGS) entry which is preliminary data.</text>
</comment>
<evidence type="ECO:0000313" key="13">
    <source>
        <dbReference type="Proteomes" id="UP000256727"/>
    </source>
</evidence>
<feature type="transmembrane region" description="Helical" evidence="11">
    <location>
        <begin position="105"/>
        <end position="124"/>
    </location>
</feature>
<comment type="catalytic activity">
    <reaction evidence="9 10">
        <text>4 Fe(II)-[cytochrome c] + O2 + 8 H(+)(in) = 4 Fe(III)-[cytochrome c] + 2 H2O + 4 H(+)(out)</text>
        <dbReference type="Rhea" id="RHEA:11436"/>
        <dbReference type="Rhea" id="RHEA-COMP:10350"/>
        <dbReference type="Rhea" id="RHEA-COMP:14399"/>
        <dbReference type="ChEBI" id="CHEBI:15377"/>
        <dbReference type="ChEBI" id="CHEBI:15378"/>
        <dbReference type="ChEBI" id="CHEBI:15379"/>
        <dbReference type="ChEBI" id="CHEBI:29033"/>
        <dbReference type="ChEBI" id="CHEBI:29034"/>
        <dbReference type="EC" id="7.1.1.9"/>
    </reaction>
</comment>
<proteinExistence type="inferred from homology"/>
<evidence type="ECO:0000256" key="1">
    <source>
        <dbReference type="ARBA" id="ARBA00002536"/>
    </source>
</evidence>
<evidence type="ECO:0000313" key="12">
    <source>
        <dbReference type="EMBL" id="REE03147.1"/>
    </source>
</evidence>
<feature type="transmembrane region" description="Helical" evidence="11">
    <location>
        <begin position="31"/>
        <end position="53"/>
    </location>
</feature>
<keyword evidence="8 10" id="KW-0472">Membrane</keyword>
<dbReference type="OrthoDB" id="5244617at2"/>
<dbReference type="Proteomes" id="UP000256727">
    <property type="component" value="Unassembled WGS sequence"/>
</dbReference>
<dbReference type="EC" id="7.1.1.9" evidence="10"/>
<accession>A0A3D9LCH1</accession>
<dbReference type="InterPro" id="IPR021050">
    <property type="entry name" value="Cyt_c_oxidase_su4_actinobac"/>
</dbReference>
<organism evidence="12 13">
    <name type="scientific">Citricoccus muralis</name>
    <dbReference type="NCBI Taxonomy" id="169134"/>
    <lineage>
        <taxon>Bacteria</taxon>
        <taxon>Bacillati</taxon>
        <taxon>Actinomycetota</taxon>
        <taxon>Actinomycetes</taxon>
        <taxon>Micrococcales</taxon>
        <taxon>Micrococcaceae</taxon>
        <taxon>Citricoccus</taxon>
    </lineage>
</organism>
<evidence type="ECO:0000256" key="5">
    <source>
        <dbReference type="ARBA" id="ARBA00022692"/>
    </source>
</evidence>
<evidence type="ECO:0000256" key="4">
    <source>
        <dbReference type="ARBA" id="ARBA00022475"/>
    </source>
</evidence>
<gene>
    <name evidence="12" type="ORF">C8E99_0951</name>
</gene>
<comment type="subunit">
    <text evidence="10">Associates with subunits I, II and III to form cytochrome c oxidase.</text>
</comment>
<dbReference type="GO" id="GO:0022900">
    <property type="term" value="P:electron transport chain"/>
    <property type="evidence" value="ECO:0007669"/>
    <property type="project" value="InterPro"/>
</dbReference>
<dbReference type="AlphaFoldDB" id="A0A3D9LCH1"/>
<dbReference type="RefSeq" id="WP_115931312.1">
    <property type="nucleotide sequence ID" value="NZ_QREH01000001.1"/>
</dbReference>
<dbReference type="GO" id="GO:0005886">
    <property type="term" value="C:plasma membrane"/>
    <property type="evidence" value="ECO:0007669"/>
    <property type="project" value="UniProtKB-SubCell"/>
</dbReference>
<feature type="transmembrane region" description="Helical" evidence="11">
    <location>
        <begin position="74"/>
        <end position="99"/>
    </location>
</feature>
<keyword evidence="4 10" id="KW-1003">Cell membrane</keyword>
<evidence type="ECO:0000256" key="3">
    <source>
        <dbReference type="ARBA" id="ARBA00006870"/>
    </source>
</evidence>
<keyword evidence="7 11" id="KW-1133">Transmembrane helix</keyword>
<evidence type="ECO:0000256" key="8">
    <source>
        <dbReference type="ARBA" id="ARBA00023136"/>
    </source>
</evidence>
<feature type="transmembrane region" description="Helical" evidence="11">
    <location>
        <begin position="7"/>
        <end position="25"/>
    </location>
</feature>
<reference evidence="12 13" key="1">
    <citation type="submission" date="2018-07" db="EMBL/GenBank/DDBJ databases">
        <title>Sequencing the genomes of 1000 actinobacteria strains.</title>
        <authorList>
            <person name="Klenk H.-P."/>
        </authorList>
    </citation>
    <scope>NUCLEOTIDE SEQUENCE [LARGE SCALE GENOMIC DNA]</scope>
    <source>
        <strain evidence="12 13">DSM 14442</strain>
    </source>
</reference>
<dbReference type="Pfam" id="PF12270">
    <property type="entry name" value="Cyt_c_ox_IV"/>
    <property type="match status" value="1"/>
</dbReference>
<keyword evidence="6 10" id="KW-1278">Translocase</keyword>
<evidence type="ECO:0000256" key="11">
    <source>
        <dbReference type="SAM" id="Phobius"/>
    </source>
</evidence>
<keyword evidence="13" id="KW-1185">Reference proteome</keyword>
<sequence length="133" mass="14648">MRTNVKLFTILGVFLIVVATVYGFWVQWTEWAGIPALYAVAGLSLMVAVFLWLTERKFGQGPDDDEHGEISQYAGTYGSFAPWSWWPLGLGLACAALVLGIAIDAWIAFIGVGVGIYFLVGWVFEYSKGDHAH</sequence>